<feature type="transmembrane region" description="Helical" evidence="1">
    <location>
        <begin position="211"/>
        <end position="231"/>
    </location>
</feature>
<name>A0ABN8QMP4_9CNID</name>
<feature type="non-terminal residue" evidence="2">
    <location>
        <position position="295"/>
    </location>
</feature>
<keyword evidence="1" id="KW-0472">Membrane</keyword>
<comment type="caution">
    <text evidence="2">The sequence shown here is derived from an EMBL/GenBank/DDBJ whole genome shotgun (WGS) entry which is preliminary data.</text>
</comment>
<sequence length="295" mass="32796">MSLPWIFGPLVTRLMKRFGFRITAISGCLIISISFCASSFVDNFWFFLVLFSVTGGLGSAMSYHCSVLVVLRHFVKWRSLAVGITASSSSVGMFVVTQLTEVLISNYGFKNALRGWAILFFLATPLAGTTGTRGVRDNCRRHIPVSFVIIAVIFSNPFTLTSRPENVKFCESELGISSERGSMLYTYMAISYFFSNHLFCKLSEFKFINIFDLYQFSTTCLGVCLFLLPVATSYKAVVVVSVMFGLMDGGRYGLMPLIVLTCVGQKRIDQAWGYLTLFIGLSSVIGPVFIGKLYF</sequence>
<feature type="transmembrane region" description="Helical" evidence="1">
    <location>
        <begin position="143"/>
        <end position="162"/>
    </location>
</feature>
<dbReference type="Pfam" id="PF07690">
    <property type="entry name" value="MFS_1"/>
    <property type="match status" value="1"/>
</dbReference>
<feature type="transmembrane region" description="Helical" evidence="1">
    <location>
        <begin position="20"/>
        <end position="40"/>
    </location>
</feature>
<dbReference type="PANTHER" id="PTHR11360">
    <property type="entry name" value="MONOCARBOXYLATE TRANSPORTER"/>
    <property type="match status" value="1"/>
</dbReference>
<feature type="transmembrane region" description="Helical" evidence="1">
    <location>
        <begin position="112"/>
        <end position="131"/>
    </location>
</feature>
<keyword evidence="1" id="KW-0812">Transmembrane</keyword>
<keyword evidence="1" id="KW-1133">Transmembrane helix</keyword>
<dbReference type="EMBL" id="CALNXI010001390">
    <property type="protein sequence ID" value="CAH3167450.1"/>
    <property type="molecule type" value="Genomic_DNA"/>
</dbReference>
<evidence type="ECO:0000313" key="3">
    <source>
        <dbReference type="Proteomes" id="UP001159427"/>
    </source>
</evidence>
<gene>
    <name evidence="2" type="ORF">PEVE_00006061</name>
</gene>
<reference evidence="2 3" key="1">
    <citation type="submission" date="2022-05" db="EMBL/GenBank/DDBJ databases">
        <authorList>
            <consortium name="Genoscope - CEA"/>
            <person name="William W."/>
        </authorList>
    </citation>
    <scope>NUCLEOTIDE SEQUENCE [LARGE SCALE GENOMIC DNA]</scope>
</reference>
<proteinExistence type="predicted"/>
<feature type="transmembrane region" description="Helical" evidence="1">
    <location>
        <begin position="80"/>
        <end position="100"/>
    </location>
</feature>
<dbReference type="Gene3D" id="1.20.1250.20">
    <property type="entry name" value="MFS general substrate transporter like domains"/>
    <property type="match status" value="2"/>
</dbReference>
<feature type="transmembrane region" description="Helical" evidence="1">
    <location>
        <begin position="237"/>
        <end position="259"/>
    </location>
</feature>
<dbReference type="Proteomes" id="UP001159427">
    <property type="component" value="Unassembled WGS sequence"/>
</dbReference>
<evidence type="ECO:0008006" key="4">
    <source>
        <dbReference type="Google" id="ProtNLM"/>
    </source>
</evidence>
<accession>A0ABN8QMP4</accession>
<dbReference type="InterPro" id="IPR011701">
    <property type="entry name" value="MFS"/>
</dbReference>
<feature type="transmembrane region" description="Helical" evidence="1">
    <location>
        <begin position="182"/>
        <end position="199"/>
    </location>
</feature>
<protein>
    <recommendedName>
        <fullName evidence="4">Monocarboxylate transporter</fullName>
    </recommendedName>
</protein>
<dbReference type="PANTHER" id="PTHR11360:SF251">
    <property type="entry name" value="MAJOR FACILITATOR SUPERFAMILY (MFS) PROFILE DOMAIN-CONTAINING PROTEIN"/>
    <property type="match status" value="1"/>
</dbReference>
<dbReference type="SUPFAM" id="SSF103473">
    <property type="entry name" value="MFS general substrate transporter"/>
    <property type="match status" value="1"/>
</dbReference>
<feature type="transmembrane region" description="Helical" evidence="1">
    <location>
        <begin position="271"/>
        <end position="290"/>
    </location>
</feature>
<evidence type="ECO:0000313" key="2">
    <source>
        <dbReference type="EMBL" id="CAH3167450.1"/>
    </source>
</evidence>
<dbReference type="InterPro" id="IPR050327">
    <property type="entry name" value="Proton-linked_MCT"/>
</dbReference>
<evidence type="ECO:0000256" key="1">
    <source>
        <dbReference type="SAM" id="Phobius"/>
    </source>
</evidence>
<keyword evidence="3" id="KW-1185">Reference proteome</keyword>
<organism evidence="2 3">
    <name type="scientific">Porites evermanni</name>
    <dbReference type="NCBI Taxonomy" id="104178"/>
    <lineage>
        <taxon>Eukaryota</taxon>
        <taxon>Metazoa</taxon>
        <taxon>Cnidaria</taxon>
        <taxon>Anthozoa</taxon>
        <taxon>Hexacorallia</taxon>
        <taxon>Scleractinia</taxon>
        <taxon>Fungiina</taxon>
        <taxon>Poritidae</taxon>
        <taxon>Porites</taxon>
    </lineage>
</organism>
<dbReference type="InterPro" id="IPR036259">
    <property type="entry name" value="MFS_trans_sf"/>
</dbReference>
<feature type="transmembrane region" description="Helical" evidence="1">
    <location>
        <begin position="46"/>
        <end position="71"/>
    </location>
</feature>